<dbReference type="GO" id="GO:0016758">
    <property type="term" value="F:hexosyltransferase activity"/>
    <property type="evidence" value="ECO:0007669"/>
    <property type="project" value="InterPro"/>
</dbReference>
<proteinExistence type="predicted"/>
<dbReference type="RefSeq" id="WP_409527280.1">
    <property type="nucleotide sequence ID" value="NZ_JACHBB010000014.1"/>
</dbReference>
<accession>A0A7W9CXX0</accession>
<dbReference type="GO" id="GO:0009312">
    <property type="term" value="P:oligosaccharide biosynthetic process"/>
    <property type="evidence" value="ECO:0007669"/>
    <property type="project" value="InterPro"/>
</dbReference>
<comment type="caution">
    <text evidence="1">The sequence shown here is derived from an EMBL/GenBank/DDBJ whole genome shotgun (WGS) entry which is preliminary data.</text>
</comment>
<gene>
    <name evidence="1" type="ORF">GGI59_005684</name>
</gene>
<sequence>MHHIATPEGFGDYLWSLAAVGRYAQRMSRTLAIDGRGSFCLEPVQDIGGVPVICDEKINAPEGA</sequence>
<protein>
    <submittedName>
        <fullName evidence="1">Uncharacterized protein</fullName>
    </submittedName>
</protein>
<dbReference type="InterPro" id="IPR008716">
    <property type="entry name" value="NodZ"/>
</dbReference>
<dbReference type="AlphaFoldDB" id="A0A7W9CXX0"/>
<dbReference type="Gene3D" id="3.40.50.11340">
    <property type="match status" value="1"/>
</dbReference>
<name>A0A7W9CXX0_9HYPH</name>
<evidence type="ECO:0000313" key="1">
    <source>
        <dbReference type="EMBL" id="MBB5563982.1"/>
    </source>
</evidence>
<evidence type="ECO:0000313" key="2">
    <source>
        <dbReference type="Proteomes" id="UP000528824"/>
    </source>
</evidence>
<dbReference type="Pfam" id="PF05830">
    <property type="entry name" value="NodZ"/>
    <property type="match status" value="1"/>
</dbReference>
<dbReference type="Proteomes" id="UP000528824">
    <property type="component" value="Unassembled WGS sequence"/>
</dbReference>
<organism evidence="1 2">
    <name type="scientific">Rhizobium lentis</name>
    <dbReference type="NCBI Taxonomy" id="1138194"/>
    <lineage>
        <taxon>Bacteria</taxon>
        <taxon>Pseudomonadati</taxon>
        <taxon>Pseudomonadota</taxon>
        <taxon>Alphaproteobacteria</taxon>
        <taxon>Hyphomicrobiales</taxon>
        <taxon>Rhizobiaceae</taxon>
        <taxon>Rhizobium/Agrobacterium group</taxon>
        <taxon>Rhizobium</taxon>
    </lineage>
</organism>
<reference evidence="1 2" key="1">
    <citation type="submission" date="2020-08" db="EMBL/GenBank/DDBJ databases">
        <title>Genomic Encyclopedia of Type Strains, Phase IV (KMG-V): Genome sequencing to study the core and pangenomes of soil and plant-associated prokaryotes.</title>
        <authorList>
            <person name="Whitman W."/>
        </authorList>
    </citation>
    <scope>NUCLEOTIDE SEQUENCE [LARGE SCALE GENOMIC DNA]</scope>
    <source>
        <strain evidence="1 2">SEMIA 4034</strain>
    </source>
</reference>
<dbReference type="EMBL" id="JACHBC010000015">
    <property type="protein sequence ID" value="MBB5563982.1"/>
    <property type="molecule type" value="Genomic_DNA"/>
</dbReference>
<keyword evidence="2" id="KW-1185">Reference proteome</keyword>